<dbReference type="VEuPathDB" id="PiroplasmaDB:BEWA_000010"/>
<gene>
    <name evidence="2" type="ORF">BEWA_000010</name>
</gene>
<dbReference type="GeneID" id="15804254"/>
<dbReference type="Proteomes" id="UP000031512">
    <property type="component" value="Unassembled WGS sequence"/>
</dbReference>
<proteinExistence type="predicted"/>
<accession>L1LBA9</accession>
<keyword evidence="3" id="KW-1185">Reference proteome</keyword>
<protein>
    <submittedName>
        <fullName evidence="2">Uncharacterized protein</fullName>
    </submittedName>
</protein>
<organism evidence="2 3">
    <name type="scientific">Theileria equi strain WA</name>
    <dbReference type="NCBI Taxonomy" id="1537102"/>
    <lineage>
        <taxon>Eukaryota</taxon>
        <taxon>Sar</taxon>
        <taxon>Alveolata</taxon>
        <taxon>Apicomplexa</taxon>
        <taxon>Aconoidasida</taxon>
        <taxon>Piroplasmida</taxon>
        <taxon>Theileriidae</taxon>
        <taxon>Theileria</taxon>
    </lineage>
</organism>
<feature type="region of interest" description="Disordered" evidence="1">
    <location>
        <begin position="1"/>
        <end position="28"/>
    </location>
</feature>
<dbReference type="RefSeq" id="XP_004832068.1">
    <property type="nucleotide sequence ID" value="XM_004832011.1"/>
</dbReference>
<sequence>MSGGIRLDLDPNNGTTKKDNVERTENSADHKVDGYTSYKYAKQDSKDPFVLSALLFGKSPLPGILSYPILVTYVTTYFNSVGTKLLLMHISVSDGNHKYYLNPDTSRKPENLAFTEFIPQNKQSLNSDELYDILQDITNNDGFGLAQFGSSKRNRANKLVGENYLIFNLERGPDNSYKSEITDLDIKTMPVDIVSVSGFSKVRHTPDYSQFRLLGIKLKNGQYMKVTDGFPNDPIEEFYVYYRDSDHNYNDPLLISLKIVQNGIYGINYLPSRYYITKNISNNSRKWDIRKIGSYIDERNGGLRQVLQSISANGKLAVDSIEDSELRDKLGDTSKGLTIDLTQTTAGGNGSTGAYTSDNISIPYKRESSTGSYIYHTITHAYNFPSFTIKTINTVSGEIGSDKLPPGTVFGRLRANYSGGDYNNLLFLELLCLYNSQDTKSPRYVYYYSKDGSGQWQGYILNTTVSARTTDMESVIKHLKSNGNKINIGSLVDQGLEGKIFKYSLESFITDDKNGILFDLTKKPKGSDSTSQTTYWFGNTKIGLIPGKSTSGHHKVKHDVGQSFTIKGVKLKDGSSMRVSGGFPSDLFTNFFVYYSKDNYEKYDDPLLITLSISTQGAGPESTPDIYLLVKSKDNKKWDIYRARNINEHEDENKDLTKILQNISGGGFDIKSLEQKVKNKLEKYQQGSGKTSSKETGAAKPLYKTVLEGFGGSGAGGFGAWEGYNLLLNPDRSLVMRLIRIFRLLL</sequence>
<reference evidence="2 3" key="1">
    <citation type="journal article" date="2012" name="BMC Genomics">
        <title>Comparative genomic analysis and phylogenetic position of Theileria equi.</title>
        <authorList>
            <person name="Kappmeyer L.S."/>
            <person name="Thiagarajan M."/>
            <person name="Herndon D.R."/>
            <person name="Ramsay J.D."/>
            <person name="Caler E."/>
            <person name="Djikeng A."/>
            <person name="Gillespie J.J."/>
            <person name="Lau A.O."/>
            <person name="Roalson E.H."/>
            <person name="Silva J.C."/>
            <person name="Silva M.G."/>
            <person name="Suarez C.E."/>
            <person name="Ueti M.W."/>
            <person name="Nene V.M."/>
            <person name="Mealey R.H."/>
            <person name="Knowles D.P."/>
            <person name="Brayton K.A."/>
        </authorList>
    </citation>
    <scope>NUCLEOTIDE SEQUENCE [LARGE SCALE GENOMIC DNA]</scope>
    <source>
        <strain evidence="2 3">WA</strain>
    </source>
</reference>
<name>L1LBA9_THEEQ</name>
<dbReference type="KEGG" id="beq:BEWA_000010"/>
<evidence type="ECO:0000313" key="3">
    <source>
        <dbReference type="Proteomes" id="UP000031512"/>
    </source>
</evidence>
<evidence type="ECO:0000313" key="2">
    <source>
        <dbReference type="EMBL" id="EKX72616.1"/>
    </source>
</evidence>
<dbReference type="AlphaFoldDB" id="L1LBA9"/>
<comment type="caution">
    <text evidence="2">The sequence shown here is derived from an EMBL/GenBank/DDBJ whole genome shotgun (WGS) entry which is preliminary data.</text>
</comment>
<dbReference type="EMBL" id="ACOU01000005">
    <property type="protein sequence ID" value="EKX72616.1"/>
    <property type="molecule type" value="Genomic_DNA"/>
</dbReference>
<evidence type="ECO:0000256" key="1">
    <source>
        <dbReference type="SAM" id="MobiDB-lite"/>
    </source>
</evidence>
<feature type="compositionally biased region" description="Basic and acidic residues" evidence="1">
    <location>
        <begin position="16"/>
        <end position="28"/>
    </location>
</feature>